<dbReference type="SUPFAM" id="SSF51230">
    <property type="entry name" value="Single hybrid motif"/>
    <property type="match status" value="1"/>
</dbReference>
<comment type="function">
    <text evidence="3">The glycine cleavage system catalyzes the degradation of glycine. The H protein shuttles the methylamine group of glycine from the P protein to the T protein.</text>
</comment>
<accession>A0A2V0QT85</accession>
<proteinExistence type="inferred from homology"/>
<dbReference type="PANTHER" id="PTHR11715:SF3">
    <property type="entry name" value="GLYCINE CLEAVAGE SYSTEM H PROTEIN-RELATED"/>
    <property type="match status" value="1"/>
</dbReference>
<keyword evidence="2 3" id="KW-0450">Lipoyl</keyword>
<dbReference type="Proteomes" id="UP000247480">
    <property type="component" value="Unassembled WGS sequence"/>
</dbReference>
<dbReference type="InterPro" id="IPR002930">
    <property type="entry name" value="GCV_H"/>
</dbReference>
<feature type="modified residue" description="N6-lipoyllysine" evidence="3 4">
    <location>
        <position position="103"/>
    </location>
</feature>
<reference evidence="6 7" key="1">
    <citation type="submission" date="2018-04" db="EMBL/GenBank/DDBJ databases">
        <title>Draft genome sequence of Pseudomonas syringae pv. actinidiae biovar 1 strains isolated from kiwifruit in Kagawa prefecture.</title>
        <authorList>
            <person name="Tabuchi M."/>
            <person name="Saito M."/>
            <person name="Fujiwara S."/>
            <person name="Sasa N."/>
            <person name="Akimitsu K."/>
            <person name="Gomi K."/>
            <person name="Konishi-Sugita S."/>
            <person name="Hamano K."/>
            <person name="Kataoka I."/>
        </authorList>
    </citation>
    <scope>NUCLEOTIDE SEQUENCE [LARGE SCALE GENOMIC DNA]</scope>
    <source>
        <strain evidence="6 7">MAFF212206</strain>
    </source>
</reference>
<organism evidence="6 7">
    <name type="scientific">Pseudomonas syringae pv. actinidiae</name>
    <dbReference type="NCBI Taxonomy" id="103796"/>
    <lineage>
        <taxon>Bacteria</taxon>
        <taxon>Pseudomonadati</taxon>
        <taxon>Pseudomonadota</taxon>
        <taxon>Gammaproteobacteria</taxon>
        <taxon>Pseudomonadales</taxon>
        <taxon>Pseudomonadaceae</taxon>
        <taxon>Pseudomonas</taxon>
        <taxon>Pseudomonas syringae</taxon>
    </lineage>
</organism>
<dbReference type="PROSITE" id="PS50968">
    <property type="entry name" value="BIOTINYL_LIPOYL"/>
    <property type="match status" value="1"/>
</dbReference>
<dbReference type="GO" id="GO:0019464">
    <property type="term" value="P:glycine decarboxylation via glycine cleavage system"/>
    <property type="evidence" value="ECO:0007669"/>
    <property type="project" value="UniProtKB-UniRule"/>
</dbReference>
<comment type="caution">
    <text evidence="6">The sequence shown here is derived from an EMBL/GenBank/DDBJ whole genome shotgun (WGS) entry which is preliminary data.</text>
</comment>
<dbReference type="HAMAP" id="MF_00272">
    <property type="entry name" value="GcvH"/>
    <property type="match status" value="1"/>
</dbReference>
<comment type="cofactor">
    <cofactor evidence="3">
        <name>(R)-lipoate</name>
        <dbReference type="ChEBI" id="CHEBI:83088"/>
    </cofactor>
    <text evidence="3">Binds 1 lipoyl cofactor covalently.</text>
</comment>
<name>A0A2V0QT85_PSESF</name>
<dbReference type="NCBIfam" id="TIGR00527">
    <property type="entry name" value="gcvH"/>
    <property type="match status" value="1"/>
</dbReference>
<gene>
    <name evidence="3" type="primary">gcvH</name>
    <name evidence="6" type="ORF">KPSA1_05940</name>
</gene>
<evidence type="ECO:0000259" key="5">
    <source>
        <dbReference type="PROSITE" id="PS50968"/>
    </source>
</evidence>
<dbReference type="Pfam" id="PF01597">
    <property type="entry name" value="GCV_H"/>
    <property type="match status" value="1"/>
</dbReference>
<evidence type="ECO:0000256" key="2">
    <source>
        <dbReference type="ARBA" id="ARBA00022823"/>
    </source>
</evidence>
<feature type="domain" description="Lipoyl-binding" evidence="5">
    <location>
        <begin position="63"/>
        <end position="144"/>
    </location>
</feature>
<evidence type="ECO:0000256" key="4">
    <source>
        <dbReference type="PIRSR" id="PIRSR617453-50"/>
    </source>
</evidence>
<dbReference type="GO" id="GO:0005960">
    <property type="term" value="C:glycine cleavage complex"/>
    <property type="evidence" value="ECO:0007669"/>
    <property type="project" value="InterPro"/>
</dbReference>
<evidence type="ECO:0000313" key="7">
    <source>
        <dbReference type="Proteomes" id="UP000247480"/>
    </source>
</evidence>
<dbReference type="GO" id="GO:0009249">
    <property type="term" value="P:protein lipoylation"/>
    <property type="evidence" value="ECO:0007669"/>
    <property type="project" value="TreeGrafter"/>
</dbReference>
<evidence type="ECO:0000313" key="6">
    <source>
        <dbReference type="EMBL" id="GBH12472.1"/>
    </source>
</evidence>
<sequence>MHIFFENTQLTDLKRKIKHGCKIAMSDPSCFAPCAHPIIRGVCMSELRFTVDHEWLRAEADGSVTVGITPYAQESLGDVVFVQLPELQAYTQHAEVSVVESVKAASSINMPLDGEVVEVNSILDATPEQVNEDALGAGWFFRFIPQDADAIHGLLDQDAYDRLIKANAQA</sequence>
<dbReference type="InterPro" id="IPR017453">
    <property type="entry name" value="GCV_H_sub"/>
</dbReference>
<dbReference type="InterPro" id="IPR011053">
    <property type="entry name" value="Single_hybrid_motif"/>
</dbReference>
<dbReference type="InterPro" id="IPR033753">
    <property type="entry name" value="GCV_H/Fam206"/>
</dbReference>
<dbReference type="PANTHER" id="PTHR11715">
    <property type="entry name" value="GLYCINE CLEAVAGE SYSTEM H PROTEIN"/>
    <property type="match status" value="1"/>
</dbReference>
<dbReference type="GO" id="GO:0005829">
    <property type="term" value="C:cytosol"/>
    <property type="evidence" value="ECO:0007669"/>
    <property type="project" value="TreeGrafter"/>
</dbReference>
<comment type="similarity">
    <text evidence="1 3">Belongs to the GcvH family.</text>
</comment>
<comment type="subunit">
    <text evidence="3">The glycine cleavage system is composed of four proteins: P, T, L and H.</text>
</comment>
<dbReference type="EMBL" id="BGJZ01000309">
    <property type="protein sequence ID" value="GBH12472.1"/>
    <property type="molecule type" value="Genomic_DNA"/>
</dbReference>
<dbReference type="Gene3D" id="2.40.50.100">
    <property type="match status" value="1"/>
</dbReference>
<dbReference type="InterPro" id="IPR000089">
    <property type="entry name" value="Biotin_lipoyl"/>
</dbReference>
<evidence type="ECO:0000256" key="1">
    <source>
        <dbReference type="ARBA" id="ARBA00009249"/>
    </source>
</evidence>
<protein>
    <recommendedName>
        <fullName evidence="3">Glycine cleavage system H protein</fullName>
    </recommendedName>
</protein>
<dbReference type="AlphaFoldDB" id="A0A2V0QT85"/>
<dbReference type="NCBIfam" id="NF002270">
    <property type="entry name" value="PRK01202.1"/>
    <property type="match status" value="1"/>
</dbReference>
<evidence type="ECO:0000256" key="3">
    <source>
        <dbReference type="HAMAP-Rule" id="MF_00272"/>
    </source>
</evidence>
<dbReference type="CDD" id="cd06848">
    <property type="entry name" value="GCS_H"/>
    <property type="match status" value="1"/>
</dbReference>